<organism evidence="2">
    <name type="scientific">uncultured Anaerotruncus sp</name>
    <dbReference type="NCBI Taxonomy" id="905011"/>
    <lineage>
        <taxon>Bacteria</taxon>
        <taxon>Bacillati</taxon>
        <taxon>Bacillota</taxon>
        <taxon>Clostridia</taxon>
        <taxon>Eubacteriales</taxon>
        <taxon>Oscillospiraceae</taxon>
        <taxon>Anaerotruncus</taxon>
        <taxon>environmental samples</taxon>
    </lineage>
</organism>
<feature type="transmembrane region" description="Helical" evidence="1">
    <location>
        <begin position="15"/>
        <end position="38"/>
    </location>
</feature>
<gene>
    <name evidence="2" type="ORF">SAMEA3545359_02126</name>
</gene>
<accession>A0A1C6JF96</accession>
<name>A0A1C6JF96_9FIRM</name>
<reference evidence="2" key="1">
    <citation type="submission" date="2015-09" db="EMBL/GenBank/DDBJ databases">
        <authorList>
            <consortium name="Pathogen Informatics"/>
        </authorList>
    </citation>
    <scope>NUCLEOTIDE SEQUENCE</scope>
    <source>
        <strain evidence="2">2789STDY5834896</strain>
    </source>
</reference>
<keyword evidence="1" id="KW-0472">Membrane</keyword>
<dbReference type="AlphaFoldDB" id="A0A1C6JF96"/>
<protein>
    <submittedName>
        <fullName evidence="2">Uncharacterized protein</fullName>
    </submittedName>
</protein>
<evidence type="ECO:0000313" key="2">
    <source>
        <dbReference type="EMBL" id="SCJ80335.1"/>
    </source>
</evidence>
<keyword evidence="1" id="KW-0812">Transmembrane</keyword>
<dbReference type="EMBL" id="FMHG01000001">
    <property type="protein sequence ID" value="SCJ80335.1"/>
    <property type="molecule type" value="Genomic_DNA"/>
</dbReference>
<proteinExistence type="predicted"/>
<keyword evidence="1" id="KW-1133">Transmembrane helix</keyword>
<evidence type="ECO:0000256" key="1">
    <source>
        <dbReference type="SAM" id="Phobius"/>
    </source>
</evidence>
<sequence>MHRKYISDPDAPRRFFTAFLLALAIICMALAIGVAFFNTYQMMQGQLRLPKLPLERWVHRGGELGYRLLPSEVKVLCQLAYSWLAALF</sequence>